<dbReference type="Pfam" id="PF00078">
    <property type="entry name" value="RVT_1"/>
    <property type="match status" value="1"/>
</dbReference>
<evidence type="ECO:0000313" key="2">
    <source>
        <dbReference type="EMBL" id="GBL89666.1"/>
    </source>
</evidence>
<protein>
    <recommendedName>
        <fullName evidence="1">Reverse transcriptase domain-containing protein</fullName>
    </recommendedName>
</protein>
<dbReference type="InterPro" id="IPR000477">
    <property type="entry name" value="RT_dom"/>
</dbReference>
<evidence type="ECO:0000313" key="3">
    <source>
        <dbReference type="Proteomes" id="UP000499080"/>
    </source>
</evidence>
<sequence length="344" mass="39735">MHDPYSRAGKIQGFSHSWTVFPSKTNKAAIAIVNKNFKSTIIARKKEIRNSQTQDDINKTANHLQIKITDACYSTYKTKKQEVARPLSWYTSKLEIEKNRLKALRRRSQRAPQDQRSRRFLTLKKDKAMYIRHVKRANNSSWKTFCTNASNPYGKQFKASFRNTMPPAYLIALKNYNPTGGQRKIADNIREQMFPNPLDYADLPTLRTNAPEDAPFTKEEIAIVIKNLHKEKSPEPDGTDSIIIQQINKRFPILFMEAFNKCLHLGMFPDPLKLGNIVLFEKEGKPEEEASSYRLISLLSTIGKVLEKLLTQRVSYHLERLNKISDNQYGFREGRSTELAIHTE</sequence>
<dbReference type="Proteomes" id="UP000499080">
    <property type="component" value="Unassembled WGS sequence"/>
</dbReference>
<organism evidence="2 3">
    <name type="scientific">Araneus ventricosus</name>
    <name type="common">Orbweaver spider</name>
    <name type="synonym">Epeira ventricosa</name>
    <dbReference type="NCBI Taxonomy" id="182803"/>
    <lineage>
        <taxon>Eukaryota</taxon>
        <taxon>Metazoa</taxon>
        <taxon>Ecdysozoa</taxon>
        <taxon>Arthropoda</taxon>
        <taxon>Chelicerata</taxon>
        <taxon>Arachnida</taxon>
        <taxon>Araneae</taxon>
        <taxon>Araneomorphae</taxon>
        <taxon>Entelegynae</taxon>
        <taxon>Araneoidea</taxon>
        <taxon>Araneidae</taxon>
        <taxon>Araneus</taxon>
    </lineage>
</organism>
<keyword evidence="3" id="KW-1185">Reference proteome</keyword>
<dbReference type="EMBL" id="BGPR01000066">
    <property type="protein sequence ID" value="GBL89666.1"/>
    <property type="molecule type" value="Genomic_DNA"/>
</dbReference>
<dbReference type="PANTHER" id="PTHR19446">
    <property type="entry name" value="REVERSE TRANSCRIPTASES"/>
    <property type="match status" value="1"/>
</dbReference>
<accession>A0A4Y2BED9</accession>
<name>A0A4Y2BED9_ARAVE</name>
<comment type="caution">
    <text evidence="2">The sequence shown here is derived from an EMBL/GenBank/DDBJ whole genome shotgun (WGS) entry which is preliminary data.</text>
</comment>
<feature type="domain" description="Reverse transcriptase" evidence="1">
    <location>
        <begin position="287"/>
        <end position="338"/>
    </location>
</feature>
<gene>
    <name evidence="2" type="ORF">AVEN_104622_1</name>
</gene>
<proteinExistence type="predicted"/>
<dbReference type="AlphaFoldDB" id="A0A4Y2BED9"/>
<evidence type="ECO:0000259" key="1">
    <source>
        <dbReference type="Pfam" id="PF00078"/>
    </source>
</evidence>
<reference evidence="2 3" key="1">
    <citation type="journal article" date="2019" name="Sci. Rep.">
        <title>Orb-weaving spider Araneus ventricosus genome elucidates the spidroin gene catalogue.</title>
        <authorList>
            <person name="Kono N."/>
            <person name="Nakamura H."/>
            <person name="Ohtoshi R."/>
            <person name="Moran D.A.P."/>
            <person name="Shinohara A."/>
            <person name="Yoshida Y."/>
            <person name="Fujiwara M."/>
            <person name="Mori M."/>
            <person name="Tomita M."/>
            <person name="Arakawa K."/>
        </authorList>
    </citation>
    <scope>NUCLEOTIDE SEQUENCE [LARGE SCALE GENOMIC DNA]</scope>
</reference>
<dbReference type="OrthoDB" id="6437148at2759"/>